<feature type="compositionally biased region" description="Basic residues" evidence="1">
    <location>
        <begin position="18"/>
        <end position="32"/>
    </location>
</feature>
<organism evidence="2 3">
    <name type="scientific">Candidatus Clostridium stratigraminis</name>
    <dbReference type="NCBI Taxonomy" id="3381661"/>
    <lineage>
        <taxon>Bacteria</taxon>
        <taxon>Bacillati</taxon>
        <taxon>Bacillota</taxon>
        <taxon>Clostridia</taxon>
        <taxon>Eubacteriales</taxon>
        <taxon>Clostridiaceae</taxon>
        <taxon>Clostridium</taxon>
    </lineage>
</organism>
<name>A0ABW8T661_9CLOT</name>
<gene>
    <name evidence="2" type="ORF">ACJDUG_13470</name>
</gene>
<accession>A0ABW8T661</accession>
<dbReference type="Proteomes" id="UP001623591">
    <property type="component" value="Unassembled WGS sequence"/>
</dbReference>
<protein>
    <submittedName>
        <fullName evidence="2">Uncharacterized protein</fullName>
    </submittedName>
</protein>
<evidence type="ECO:0000256" key="1">
    <source>
        <dbReference type="SAM" id="MobiDB-lite"/>
    </source>
</evidence>
<feature type="region of interest" description="Disordered" evidence="1">
    <location>
        <begin position="1"/>
        <end position="39"/>
    </location>
</feature>
<reference evidence="2 3" key="1">
    <citation type="submission" date="2024-11" db="EMBL/GenBank/DDBJ databases">
        <authorList>
            <person name="Heng Y.C."/>
            <person name="Lim A.C.H."/>
            <person name="Lee J.K.Y."/>
            <person name="Kittelmann S."/>
        </authorList>
    </citation>
    <scope>NUCLEOTIDE SEQUENCE [LARGE SCALE GENOMIC DNA]</scope>
    <source>
        <strain evidence="2 3">WILCCON 0185</strain>
    </source>
</reference>
<sequence length="68" mass="7613">MSKEVKPAERSSAVPQKTKNRNGGSKKRKKQAVKPETSQLKDIDYIEELKTQLTYGDTGHGVILDKKV</sequence>
<proteinExistence type="predicted"/>
<keyword evidence="3" id="KW-1185">Reference proteome</keyword>
<comment type="caution">
    <text evidence="2">The sequence shown here is derived from an EMBL/GenBank/DDBJ whole genome shotgun (WGS) entry which is preliminary data.</text>
</comment>
<evidence type="ECO:0000313" key="3">
    <source>
        <dbReference type="Proteomes" id="UP001623591"/>
    </source>
</evidence>
<dbReference type="RefSeq" id="WP_406770409.1">
    <property type="nucleotide sequence ID" value="NZ_JBJHZZ010000011.1"/>
</dbReference>
<dbReference type="EMBL" id="JBJHZZ010000011">
    <property type="protein sequence ID" value="MFL0247978.1"/>
    <property type="molecule type" value="Genomic_DNA"/>
</dbReference>
<evidence type="ECO:0000313" key="2">
    <source>
        <dbReference type="EMBL" id="MFL0247978.1"/>
    </source>
</evidence>